<feature type="signal peptide" evidence="1">
    <location>
        <begin position="1"/>
        <end position="21"/>
    </location>
</feature>
<name>A0A1C3VN96_9HYPH</name>
<dbReference type="AlphaFoldDB" id="A0A1C3VN96"/>
<keyword evidence="1" id="KW-0732">Signal</keyword>
<dbReference type="Proteomes" id="UP000199435">
    <property type="component" value="Unassembled WGS sequence"/>
</dbReference>
<evidence type="ECO:0000313" key="4">
    <source>
        <dbReference type="Proteomes" id="UP000199435"/>
    </source>
</evidence>
<dbReference type="Pfam" id="PF13827">
    <property type="entry name" value="DUF4189"/>
    <property type="match status" value="2"/>
</dbReference>
<reference evidence="4" key="1">
    <citation type="submission" date="2016-08" db="EMBL/GenBank/DDBJ databases">
        <authorList>
            <person name="Varghese N."/>
            <person name="Submissions Spin"/>
        </authorList>
    </citation>
    <scope>NUCLEOTIDE SEQUENCE [LARGE SCALE GENOMIC DNA]</scope>
    <source>
        <strain evidence="4">HAMBI 2971</strain>
    </source>
</reference>
<feature type="domain" description="DUF4189" evidence="2">
    <location>
        <begin position="104"/>
        <end position="156"/>
    </location>
</feature>
<accession>A0A1C3VN96</accession>
<organism evidence="3 4">
    <name type="scientific">Rhizobium miluonense</name>
    <dbReference type="NCBI Taxonomy" id="411945"/>
    <lineage>
        <taxon>Bacteria</taxon>
        <taxon>Pseudomonadati</taxon>
        <taxon>Pseudomonadota</taxon>
        <taxon>Alphaproteobacteria</taxon>
        <taxon>Hyphomicrobiales</taxon>
        <taxon>Rhizobiaceae</taxon>
        <taxon>Rhizobium/Agrobacterium group</taxon>
        <taxon>Rhizobium</taxon>
    </lineage>
</organism>
<evidence type="ECO:0000256" key="1">
    <source>
        <dbReference type="SAM" id="SignalP"/>
    </source>
</evidence>
<dbReference type="OrthoDB" id="8086271at2"/>
<evidence type="ECO:0000313" key="3">
    <source>
        <dbReference type="EMBL" id="SCB29077.1"/>
    </source>
</evidence>
<dbReference type="InterPro" id="IPR025240">
    <property type="entry name" value="DUF4189"/>
</dbReference>
<dbReference type="STRING" id="411945.GA0061102_101566"/>
<evidence type="ECO:0000259" key="2">
    <source>
        <dbReference type="Pfam" id="PF13827"/>
    </source>
</evidence>
<sequence length="157" mass="17601">MRLRYVVAAIGMLFVSTGQLAAADLFTAEQPPAPPPEERGIWAAIAYSTPDEKYGFFWGADKRQEAMDIALKHCKRDKGSNCVVVSIFRNHRHWDDDDKTGFPYDHCGVLAIGKEKRNPVTPWSANSAPTRREAEDLALKACERSGSRCTVREWVCT</sequence>
<proteinExistence type="predicted"/>
<gene>
    <name evidence="3" type="ORF">GA0061102_101566</name>
</gene>
<keyword evidence="4" id="KW-1185">Reference proteome</keyword>
<feature type="chain" id="PRO_5008684494" description="DUF4189 domain-containing protein" evidence="1">
    <location>
        <begin position="22"/>
        <end position="157"/>
    </location>
</feature>
<feature type="domain" description="DUF4189" evidence="2">
    <location>
        <begin position="42"/>
        <end position="91"/>
    </location>
</feature>
<dbReference type="RefSeq" id="WP_092849161.1">
    <property type="nucleotide sequence ID" value="NZ_FMAH01000015.1"/>
</dbReference>
<protein>
    <recommendedName>
        <fullName evidence="2">DUF4189 domain-containing protein</fullName>
    </recommendedName>
</protein>
<dbReference type="EMBL" id="FMAH01000015">
    <property type="protein sequence ID" value="SCB29077.1"/>
    <property type="molecule type" value="Genomic_DNA"/>
</dbReference>